<reference evidence="1" key="1">
    <citation type="submission" date="2020-05" db="EMBL/GenBank/DDBJ databases">
        <title>Mycena genomes resolve the evolution of fungal bioluminescence.</title>
        <authorList>
            <person name="Tsai I.J."/>
        </authorList>
    </citation>
    <scope>NUCLEOTIDE SEQUENCE</scope>
    <source>
        <strain evidence="1">CCC161011</strain>
    </source>
</reference>
<dbReference type="Proteomes" id="UP000620124">
    <property type="component" value="Unassembled WGS sequence"/>
</dbReference>
<name>A0A8H6X469_9AGAR</name>
<protein>
    <submittedName>
        <fullName evidence="1">Uncharacterized protein</fullName>
    </submittedName>
</protein>
<keyword evidence="2" id="KW-1185">Reference proteome</keyword>
<comment type="caution">
    <text evidence="1">The sequence shown here is derived from an EMBL/GenBank/DDBJ whole genome shotgun (WGS) entry which is preliminary data.</text>
</comment>
<dbReference type="AlphaFoldDB" id="A0A8H6X469"/>
<sequence>MVNITQVALAAFSSCIFIDFQGFFLTNFANFPPPPVSNIPATVLAPGPNITAGQVWNITLTGDSLGPFAIQNFTTGMFLGYTQSFLQTFTQAALQGTQANFNIRPALGVPGGFTITAEFGNAALTSWKAVGPLNHGTVTWEGFTQGFAEQVWSLRAVNNTSAPCVLPA</sequence>
<dbReference type="OrthoDB" id="2902013at2759"/>
<organism evidence="1 2">
    <name type="scientific">Mycena venus</name>
    <dbReference type="NCBI Taxonomy" id="2733690"/>
    <lineage>
        <taxon>Eukaryota</taxon>
        <taxon>Fungi</taxon>
        <taxon>Dikarya</taxon>
        <taxon>Basidiomycota</taxon>
        <taxon>Agaricomycotina</taxon>
        <taxon>Agaricomycetes</taxon>
        <taxon>Agaricomycetidae</taxon>
        <taxon>Agaricales</taxon>
        <taxon>Marasmiineae</taxon>
        <taxon>Mycenaceae</taxon>
        <taxon>Mycena</taxon>
    </lineage>
</organism>
<proteinExistence type="predicted"/>
<evidence type="ECO:0000313" key="1">
    <source>
        <dbReference type="EMBL" id="KAF7333847.1"/>
    </source>
</evidence>
<gene>
    <name evidence="1" type="ORF">MVEN_02341700</name>
</gene>
<accession>A0A8H6X469</accession>
<dbReference type="EMBL" id="JACAZI010000028">
    <property type="protein sequence ID" value="KAF7333847.1"/>
    <property type="molecule type" value="Genomic_DNA"/>
</dbReference>
<evidence type="ECO:0000313" key="2">
    <source>
        <dbReference type="Proteomes" id="UP000620124"/>
    </source>
</evidence>